<sequence>MKNVFRPFVVVRRAALAVALWCAVVPSWATVTPNAVGGGAPRPVKGENTMKTSQAVINQAAIMVETFLWVLGF</sequence>
<reference evidence="2 3" key="1">
    <citation type="journal article" date="2018" name="Front. Microbiol.">
        <title>Hydrolytic Capabilities as a Key to Environmental Success: Chitinolytic and Cellulolytic Acidobacteria From Acidic Sub-arctic Soils and Boreal Peatlands.</title>
        <authorList>
            <person name="Belova S.E."/>
            <person name="Ravin N.V."/>
            <person name="Pankratov T.A."/>
            <person name="Rakitin A.L."/>
            <person name="Ivanova A.A."/>
            <person name="Beletsky A.V."/>
            <person name="Mardanov A.V."/>
            <person name="Sinninghe Damste J.S."/>
            <person name="Dedysh S.N."/>
        </authorList>
    </citation>
    <scope>NUCLEOTIDE SEQUENCE [LARGE SCALE GENOMIC DNA]</scope>
    <source>
        <strain evidence="2 3">SBC82</strain>
        <plasmid evidence="3">pacpol3</plasmid>
    </source>
</reference>
<feature type="chain" id="PRO_5016380440" evidence="1">
    <location>
        <begin position="30"/>
        <end position="73"/>
    </location>
</feature>
<dbReference type="KEGG" id="abas:ACPOL_7217"/>
<evidence type="ECO:0000313" key="3">
    <source>
        <dbReference type="Proteomes" id="UP000253606"/>
    </source>
</evidence>
<dbReference type="Proteomes" id="UP000253606">
    <property type="component" value="Plasmid pACPOL3"/>
</dbReference>
<dbReference type="EMBL" id="CP030844">
    <property type="protein sequence ID" value="AXC16407.1"/>
    <property type="molecule type" value="Genomic_DNA"/>
</dbReference>
<keyword evidence="2" id="KW-0614">Plasmid</keyword>
<keyword evidence="1" id="KW-0732">Signal</keyword>
<keyword evidence="3" id="KW-1185">Reference proteome</keyword>
<accession>A0A2Z5GC80</accession>
<name>A0A2Z5GC80_9BACT</name>
<gene>
    <name evidence="2" type="ORF">ACPOL_7217</name>
</gene>
<dbReference type="RefSeq" id="WP_150133241.1">
    <property type="nucleotide sequence ID" value="NZ_CP030844.1"/>
</dbReference>
<proteinExistence type="predicted"/>
<protein>
    <submittedName>
        <fullName evidence="2">Uncharacterized protein</fullName>
    </submittedName>
</protein>
<organism evidence="2 3">
    <name type="scientific">Acidisarcina polymorpha</name>
    <dbReference type="NCBI Taxonomy" id="2211140"/>
    <lineage>
        <taxon>Bacteria</taxon>
        <taxon>Pseudomonadati</taxon>
        <taxon>Acidobacteriota</taxon>
        <taxon>Terriglobia</taxon>
        <taxon>Terriglobales</taxon>
        <taxon>Acidobacteriaceae</taxon>
        <taxon>Acidisarcina</taxon>
    </lineage>
</organism>
<evidence type="ECO:0000313" key="2">
    <source>
        <dbReference type="EMBL" id="AXC16407.1"/>
    </source>
</evidence>
<geneLocation type="plasmid" evidence="3">
    <name>pacpol3</name>
</geneLocation>
<feature type="signal peptide" evidence="1">
    <location>
        <begin position="1"/>
        <end position="29"/>
    </location>
</feature>
<dbReference type="AlphaFoldDB" id="A0A2Z5GC80"/>
<evidence type="ECO:0000256" key="1">
    <source>
        <dbReference type="SAM" id="SignalP"/>
    </source>
</evidence>